<evidence type="ECO:0000313" key="3">
    <source>
        <dbReference type="Proteomes" id="UP001381693"/>
    </source>
</evidence>
<dbReference type="Proteomes" id="UP001381693">
    <property type="component" value="Unassembled WGS sequence"/>
</dbReference>
<keyword evidence="3" id="KW-1185">Reference proteome</keyword>
<accession>A0AAN9A1P0</accession>
<evidence type="ECO:0000256" key="1">
    <source>
        <dbReference type="SAM" id="MobiDB-lite"/>
    </source>
</evidence>
<dbReference type="EMBL" id="JAXCGZ010013991">
    <property type="protein sequence ID" value="KAK7071738.1"/>
    <property type="molecule type" value="Genomic_DNA"/>
</dbReference>
<comment type="caution">
    <text evidence="2">The sequence shown here is derived from an EMBL/GenBank/DDBJ whole genome shotgun (WGS) entry which is preliminary data.</text>
</comment>
<name>A0AAN9A1P0_HALRR</name>
<dbReference type="AlphaFoldDB" id="A0AAN9A1P0"/>
<evidence type="ECO:0000313" key="2">
    <source>
        <dbReference type="EMBL" id="KAK7071738.1"/>
    </source>
</evidence>
<proteinExistence type="predicted"/>
<gene>
    <name evidence="2" type="ORF">SK128_018812</name>
</gene>
<feature type="non-terminal residue" evidence="2">
    <location>
        <position position="65"/>
    </location>
</feature>
<protein>
    <submittedName>
        <fullName evidence="2">Uncharacterized protein</fullName>
    </submittedName>
</protein>
<reference evidence="2 3" key="1">
    <citation type="submission" date="2023-11" db="EMBL/GenBank/DDBJ databases">
        <title>Halocaridina rubra genome assembly.</title>
        <authorList>
            <person name="Smith C."/>
        </authorList>
    </citation>
    <scope>NUCLEOTIDE SEQUENCE [LARGE SCALE GENOMIC DNA]</scope>
    <source>
        <strain evidence="2">EP-1</strain>
        <tissue evidence="2">Whole</tissue>
    </source>
</reference>
<feature type="non-terminal residue" evidence="2">
    <location>
        <position position="1"/>
    </location>
</feature>
<organism evidence="2 3">
    <name type="scientific">Halocaridina rubra</name>
    <name type="common">Hawaiian red shrimp</name>
    <dbReference type="NCBI Taxonomy" id="373956"/>
    <lineage>
        <taxon>Eukaryota</taxon>
        <taxon>Metazoa</taxon>
        <taxon>Ecdysozoa</taxon>
        <taxon>Arthropoda</taxon>
        <taxon>Crustacea</taxon>
        <taxon>Multicrustacea</taxon>
        <taxon>Malacostraca</taxon>
        <taxon>Eumalacostraca</taxon>
        <taxon>Eucarida</taxon>
        <taxon>Decapoda</taxon>
        <taxon>Pleocyemata</taxon>
        <taxon>Caridea</taxon>
        <taxon>Atyoidea</taxon>
        <taxon>Atyidae</taxon>
        <taxon>Halocaridina</taxon>
    </lineage>
</organism>
<feature type="region of interest" description="Disordered" evidence="1">
    <location>
        <begin position="45"/>
        <end position="65"/>
    </location>
</feature>
<sequence length="65" mass="7234">SPWGVLQAKNNSSVDGIQAEGSNSSSKDFYRVTYRFKAHLLVRQGRPKKGIKTEDPLPSSKEVWG</sequence>